<keyword evidence="2" id="KW-0472">Membrane</keyword>
<evidence type="ECO:0000313" key="4">
    <source>
        <dbReference type="EMBL" id="KLO11407.1"/>
    </source>
</evidence>
<dbReference type="AlphaFoldDB" id="A0A0H2RIH1"/>
<dbReference type="Pfam" id="PF20151">
    <property type="entry name" value="DUF6533"/>
    <property type="match status" value="1"/>
</dbReference>
<proteinExistence type="predicted"/>
<feature type="compositionally biased region" description="Polar residues" evidence="1">
    <location>
        <begin position="297"/>
        <end position="306"/>
    </location>
</feature>
<reference evidence="4 5" key="1">
    <citation type="submission" date="2015-04" db="EMBL/GenBank/DDBJ databases">
        <title>Complete genome sequence of Schizopora paradoxa KUC8140, a cosmopolitan wood degrader in East Asia.</title>
        <authorList>
            <consortium name="DOE Joint Genome Institute"/>
            <person name="Min B."/>
            <person name="Park H."/>
            <person name="Jang Y."/>
            <person name="Kim J.-J."/>
            <person name="Kim K.H."/>
            <person name="Pangilinan J."/>
            <person name="Lipzen A."/>
            <person name="Riley R."/>
            <person name="Grigoriev I.V."/>
            <person name="Spatafora J.W."/>
            <person name="Choi I.-G."/>
        </authorList>
    </citation>
    <scope>NUCLEOTIDE SEQUENCE [LARGE SCALE GENOMIC DNA]</scope>
    <source>
        <strain evidence="4 5">KUC8140</strain>
    </source>
</reference>
<dbReference type="OrthoDB" id="3244602at2759"/>
<gene>
    <name evidence="4" type="ORF">SCHPADRAFT_942111</name>
</gene>
<dbReference type="EMBL" id="KQ086001">
    <property type="protein sequence ID" value="KLO11407.1"/>
    <property type="molecule type" value="Genomic_DNA"/>
</dbReference>
<dbReference type="InParanoid" id="A0A0H2RIH1"/>
<keyword evidence="5" id="KW-1185">Reference proteome</keyword>
<keyword evidence="2" id="KW-0812">Transmembrane</keyword>
<dbReference type="InterPro" id="IPR045340">
    <property type="entry name" value="DUF6533"/>
</dbReference>
<evidence type="ECO:0000256" key="1">
    <source>
        <dbReference type="SAM" id="MobiDB-lite"/>
    </source>
</evidence>
<sequence length="306" mass="34339">MDSIGDLTEVAFFKTVIQYSQLVAFTVMYYDYLLTLHDEVLLFWGSNSRTSMGVLFLIGRYLQLFGNAAIVVQNFGNLSNEVIVGAVLIIRTYAVYGKRFIIFIALFILVFILFILAVWAVFAPAPPPMLMPDESSIGCPMALSNEQLSGIIAGRIALVWEGMLFVDTIILCLTAYKVYRLRKSSAKDLLKMLLRDGFVYYLIISIANSVNIVTFLSPVPSFRGTGSTFANVVSATSISRLMLNIRKRAHSQYPSLRSRSLEEELTADIFVSTFDDQHQSSNRSRDLNNPEDLESRIPSSASNYQR</sequence>
<feature type="transmembrane region" description="Helical" evidence="2">
    <location>
        <begin position="152"/>
        <end position="176"/>
    </location>
</feature>
<protein>
    <recommendedName>
        <fullName evidence="3">DUF6533 domain-containing protein</fullName>
    </recommendedName>
</protein>
<dbReference type="Proteomes" id="UP000053477">
    <property type="component" value="Unassembled WGS sequence"/>
</dbReference>
<name>A0A0H2RIH1_9AGAM</name>
<accession>A0A0H2RIH1</accession>
<evidence type="ECO:0000256" key="2">
    <source>
        <dbReference type="SAM" id="Phobius"/>
    </source>
</evidence>
<feature type="compositionally biased region" description="Basic and acidic residues" evidence="1">
    <location>
        <begin position="276"/>
        <end position="288"/>
    </location>
</feature>
<feature type="domain" description="DUF6533" evidence="3">
    <location>
        <begin position="19"/>
        <end position="62"/>
    </location>
</feature>
<organism evidence="4 5">
    <name type="scientific">Schizopora paradoxa</name>
    <dbReference type="NCBI Taxonomy" id="27342"/>
    <lineage>
        <taxon>Eukaryota</taxon>
        <taxon>Fungi</taxon>
        <taxon>Dikarya</taxon>
        <taxon>Basidiomycota</taxon>
        <taxon>Agaricomycotina</taxon>
        <taxon>Agaricomycetes</taxon>
        <taxon>Hymenochaetales</taxon>
        <taxon>Schizoporaceae</taxon>
        <taxon>Schizopora</taxon>
    </lineage>
</organism>
<evidence type="ECO:0000313" key="5">
    <source>
        <dbReference type="Proteomes" id="UP000053477"/>
    </source>
</evidence>
<feature type="transmembrane region" description="Helical" evidence="2">
    <location>
        <begin position="100"/>
        <end position="122"/>
    </location>
</feature>
<keyword evidence="2" id="KW-1133">Transmembrane helix</keyword>
<feature type="transmembrane region" description="Helical" evidence="2">
    <location>
        <begin position="197"/>
        <end position="216"/>
    </location>
</feature>
<feature type="region of interest" description="Disordered" evidence="1">
    <location>
        <begin position="276"/>
        <end position="306"/>
    </location>
</feature>
<evidence type="ECO:0000259" key="3">
    <source>
        <dbReference type="Pfam" id="PF20151"/>
    </source>
</evidence>